<comment type="caution">
    <text evidence="1">The sequence shown here is derived from an EMBL/GenBank/DDBJ whole genome shotgun (WGS) entry which is preliminary data.</text>
</comment>
<dbReference type="EMBL" id="JADYXP020000007">
    <property type="protein sequence ID" value="KAL0120983.1"/>
    <property type="molecule type" value="Genomic_DNA"/>
</dbReference>
<keyword evidence="2" id="KW-1185">Reference proteome</keyword>
<organism evidence="1 2">
    <name type="scientific">Cardiocondyla obscurior</name>
    <dbReference type="NCBI Taxonomy" id="286306"/>
    <lineage>
        <taxon>Eukaryota</taxon>
        <taxon>Metazoa</taxon>
        <taxon>Ecdysozoa</taxon>
        <taxon>Arthropoda</taxon>
        <taxon>Hexapoda</taxon>
        <taxon>Insecta</taxon>
        <taxon>Pterygota</taxon>
        <taxon>Neoptera</taxon>
        <taxon>Endopterygota</taxon>
        <taxon>Hymenoptera</taxon>
        <taxon>Apocrita</taxon>
        <taxon>Aculeata</taxon>
        <taxon>Formicoidea</taxon>
        <taxon>Formicidae</taxon>
        <taxon>Myrmicinae</taxon>
        <taxon>Cardiocondyla</taxon>
    </lineage>
</organism>
<dbReference type="AlphaFoldDB" id="A0AAW2FZY8"/>
<proteinExistence type="predicted"/>
<evidence type="ECO:0000313" key="2">
    <source>
        <dbReference type="Proteomes" id="UP001430953"/>
    </source>
</evidence>
<reference evidence="1 2" key="1">
    <citation type="submission" date="2023-03" db="EMBL/GenBank/DDBJ databases">
        <title>High recombination rates correlate with genetic variation in Cardiocondyla obscurior ants.</title>
        <authorList>
            <person name="Errbii M."/>
        </authorList>
    </citation>
    <scope>NUCLEOTIDE SEQUENCE [LARGE SCALE GENOMIC DNA]</scope>
    <source>
        <strain evidence="1">Alpha-2009</strain>
        <tissue evidence="1">Whole body</tissue>
    </source>
</reference>
<evidence type="ECO:0000313" key="1">
    <source>
        <dbReference type="EMBL" id="KAL0120983.1"/>
    </source>
</evidence>
<gene>
    <name evidence="1" type="ORF">PUN28_008601</name>
</gene>
<dbReference type="Proteomes" id="UP001430953">
    <property type="component" value="Unassembled WGS sequence"/>
</dbReference>
<protein>
    <submittedName>
        <fullName evidence="1">Uncharacterized protein</fullName>
    </submittedName>
</protein>
<name>A0AAW2FZY8_9HYME</name>
<sequence length="58" mass="6295">MSKNMTALLTRHLERLASYVDLGRSSSGNSVTSVGDFCMIQRRPRAGTTEITTSDGFA</sequence>
<accession>A0AAW2FZY8</accession>